<keyword evidence="7 9" id="KW-0675">Receptor</keyword>
<keyword evidence="5 9" id="KW-0297">G-protein coupled receptor</keyword>
<evidence type="ECO:0000313" key="12">
    <source>
        <dbReference type="EMBL" id="GCB68957.1"/>
    </source>
</evidence>
<feature type="domain" description="G-protein coupled receptors family 1 profile" evidence="11">
    <location>
        <begin position="35"/>
        <end position="295"/>
    </location>
</feature>
<dbReference type="PRINTS" id="PR00237">
    <property type="entry name" value="GPCRRHODOPSN"/>
</dbReference>
<dbReference type="PROSITE" id="PS00237">
    <property type="entry name" value="G_PROTEIN_RECEP_F1_1"/>
    <property type="match status" value="1"/>
</dbReference>
<evidence type="ECO:0000256" key="5">
    <source>
        <dbReference type="ARBA" id="ARBA00023040"/>
    </source>
</evidence>
<gene>
    <name evidence="12" type="ORF">scyTo_0015266</name>
</gene>
<keyword evidence="8 9" id="KW-0807">Transducer</keyword>
<evidence type="ECO:0000256" key="4">
    <source>
        <dbReference type="ARBA" id="ARBA00022989"/>
    </source>
</evidence>
<dbReference type="OrthoDB" id="9927220at2759"/>
<name>A0A401P748_SCYTO</name>
<dbReference type="PANTHER" id="PTHR24231">
    <property type="entry name" value="PURINOCEPTOR-RELATED G-PROTEIN COUPLED RECEPTOR"/>
    <property type="match status" value="1"/>
</dbReference>
<keyword evidence="3 9" id="KW-0812">Transmembrane</keyword>
<evidence type="ECO:0000256" key="10">
    <source>
        <dbReference type="SAM" id="Phobius"/>
    </source>
</evidence>
<dbReference type="EMBL" id="BFAA01008586">
    <property type="protein sequence ID" value="GCB68957.1"/>
    <property type="molecule type" value="Genomic_DNA"/>
</dbReference>
<comment type="similarity">
    <text evidence="9">Belongs to the G-protein coupled receptor 1 family.</text>
</comment>
<evidence type="ECO:0000256" key="3">
    <source>
        <dbReference type="ARBA" id="ARBA00022692"/>
    </source>
</evidence>
<evidence type="ECO:0000256" key="2">
    <source>
        <dbReference type="ARBA" id="ARBA00022475"/>
    </source>
</evidence>
<feature type="transmembrane region" description="Helical" evidence="10">
    <location>
        <begin position="135"/>
        <end position="157"/>
    </location>
</feature>
<dbReference type="PRINTS" id="PR01157">
    <property type="entry name" value="P2YPURNOCPTR"/>
</dbReference>
<keyword evidence="13" id="KW-1185">Reference proteome</keyword>
<organism evidence="12 13">
    <name type="scientific">Scyliorhinus torazame</name>
    <name type="common">Cloudy catshark</name>
    <name type="synonym">Catulus torazame</name>
    <dbReference type="NCBI Taxonomy" id="75743"/>
    <lineage>
        <taxon>Eukaryota</taxon>
        <taxon>Metazoa</taxon>
        <taxon>Chordata</taxon>
        <taxon>Craniata</taxon>
        <taxon>Vertebrata</taxon>
        <taxon>Chondrichthyes</taxon>
        <taxon>Elasmobranchii</taxon>
        <taxon>Galeomorphii</taxon>
        <taxon>Galeoidea</taxon>
        <taxon>Carcharhiniformes</taxon>
        <taxon>Scyliorhinidae</taxon>
        <taxon>Scyliorhinus</taxon>
    </lineage>
</organism>
<comment type="subcellular location">
    <subcellularLocation>
        <location evidence="1">Cell membrane</location>
        <topology evidence="1">Multi-pass membrane protein</topology>
    </subcellularLocation>
</comment>
<dbReference type="AlphaFoldDB" id="A0A401P748"/>
<evidence type="ECO:0000256" key="7">
    <source>
        <dbReference type="ARBA" id="ARBA00023170"/>
    </source>
</evidence>
<evidence type="ECO:0000256" key="9">
    <source>
        <dbReference type="RuleBase" id="RU000688"/>
    </source>
</evidence>
<evidence type="ECO:0000259" key="11">
    <source>
        <dbReference type="PROSITE" id="PS50262"/>
    </source>
</evidence>
<comment type="caution">
    <text evidence="12">The sequence shown here is derived from an EMBL/GenBank/DDBJ whole genome shotgun (WGS) entry which is preliminary data.</text>
</comment>
<keyword evidence="4 10" id="KW-1133">Transmembrane helix</keyword>
<proteinExistence type="inferred from homology"/>
<keyword evidence="6 10" id="KW-0472">Membrane</keyword>
<dbReference type="PROSITE" id="PS50262">
    <property type="entry name" value="G_PROTEIN_RECEP_F1_2"/>
    <property type="match status" value="1"/>
</dbReference>
<evidence type="ECO:0000256" key="6">
    <source>
        <dbReference type="ARBA" id="ARBA00023136"/>
    </source>
</evidence>
<sequence>MLTEKKEICTDINSDVEKYYLTTMYSIEFILGIVGNVTVISGYIFCLKKWKCSNIYLFFLSITDLFFICTLPMFVIQYANDSEWFYSDLCCKFNRYFLNCNLYLSVLYLTCISIDRYLLVRNPTKLYWFQKKQSATIICFLLWIFVTVELVPMFTFIGPKNITDNDENTIVCVDYASSGNASHSLIYSMFLTTFDFILPLSIMGFCSIRTAKSLRKISTQRHRTINLEKPHRLVILALVIFLVLFTPYHIMRNVRIASRMDNMYFTCTVRKNIKAGYAITRPIAYLSSAINPIFYFMLGDRFRETLLSKLPFIGPRLMSQSSSN</sequence>
<feature type="transmembrane region" description="Helical" evidence="10">
    <location>
        <begin position="185"/>
        <end position="211"/>
    </location>
</feature>
<dbReference type="Pfam" id="PF00001">
    <property type="entry name" value="7tm_1"/>
    <property type="match status" value="1"/>
</dbReference>
<dbReference type="OMA" id="WIFVTVE"/>
<dbReference type="GO" id="GO:0005886">
    <property type="term" value="C:plasma membrane"/>
    <property type="evidence" value="ECO:0007669"/>
    <property type="project" value="UniProtKB-SubCell"/>
</dbReference>
<evidence type="ECO:0000256" key="8">
    <source>
        <dbReference type="ARBA" id="ARBA00023224"/>
    </source>
</evidence>
<dbReference type="SUPFAM" id="SSF81321">
    <property type="entry name" value="Family A G protein-coupled receptor-like"/>
    <property type="match status" value="1"/>
</dbReference>
<keyword evidence="2" id="KW-1003">Cell membrane</keyword>
<feature type="transmembrane region" description="Helical" evidence="10">
    <location>
        <begin position="96"/>
        <end position="114"/>
    </location>
</feature>
<dbReference type="Gene3D" id="1.20.1070.10">
    <property type="entry name" value="Rhodopsin 7-helix transmembrane proteins"/>
    <property type="match status" value="1"/>
</dbReference>
<dbReference type="STRING" id="75743.A0A401P748"/>
<evidence type="ECO:0000256" key="1">
    <source>
        <dbReference type="ARBA" id="ARBA00004651"/>
    </source>
</evidence>
<feature type="transmembrane region" description="Helical" evidence="10">
    <location>
        <begin position="232"/>
        <end position="251"/>
    </location>
</feature>
<dbReference type="InterPro" id="IPR017452">
    <property type="entry name" value="GPCR_Rhodpsn_7TM"/>
</dbReference>
<reference evidence="12 13" key="1">
    <citation type="journal article" date="2018" name="Nat. Ecol. Evol.">
        <title>Shark genomes provide insights into elasmobranch evolution and the origin of vertebrates.</title>
        <authorList>
            <person name="Hara Y"/>
            <person name="Yamaguchi K"/>
            <person name="Onimaru K"/>
            <person name="Kadota M"/>
            <person name="Koyanagi M"/>
            <person name="Keeley SD"/>
            <person name="Tatsumi K"/>
            <person name="Tanaka K"/>
            <person name="Motone F"/>
            <person name="Kageyama Y"/>
            <person name="Nozu R"/>
            <person name="Adachi N"/>
            <person name="Nishimura O"/>
            <person name="Nakagawa R"/>
            <person name="Tanegashima C"/>
            <person name="Kiyatake I"/>
            <person name="Matsumoto R"/>
            <person name="Murakumo K"/>
            <person name="Nishida K"/>
            <person name="Terakita A"/>
            <person name="Kuratani S"/>
            <person name="Sato K"/>
            <person name="Hyodo S Kuraku.S."/>
        </authorList>
    </citation>
    <scope>NUCLEOTIDE SEQUENCE [LARGE SCALE GENOMIC DNA]</scope>
</reference>
<dbReference type="GO" id="GO:0004930">
    <property type="term" value="F:G protein-coupled receptor activity"/>
    <property type="evidence" value="ECO:0007669"/>
    <property type="project" value="UniProtKB-KW"/>
</dbReference>
<accession>A0A401P748</accession>
<feature type="transmembrane region" description="Helical" evidence="10">
    <location>
        <begin position="24"/>
        <end position="46"/>
    </location>
</feature>
<dbReference type="Proteomes" id="UP000288216">
    <property type="component" value="Unassembled WGS sequence"/>
</dbReference>
<evidence type="ECO:0000313" key="13">
    <source>
        <dbReference type="Proteomes" id="UP000288216"/>
    </source>
</evidence>
<dbReference type="InterPro" id="IPR000276">
    <property type="entry name" value="GPCR_Rhodpsn"/>
</dbReference>
<feature type="transmembrane region" description="Helical" evidence="10">
    <location>
        <begin position="55"/>
        <end position="76"/>
    </location>
</feature>
<dbReference type="PANTHER" id="PTHR24231:SF14">
    <property type="entry name" value="SUCCINATE RECEPTOR 1"/>
    <property type="match status" value="1"/>
</dbReference>
<protein>
    <recommendedName>
        <fullName evidence="11">G-protein coupled receptors family 1 profile domain-containing protein</fullName>
    </recommendedName>
</protein>